<dbReference type="SUPFAM" id="SSF52096">
    <property type="entry name" value="ClpP/crotonase"/>
    <property type="match status" value="1"/>
</dbReference>
<keyword evidence="4" id="KW-1185">Reference proteome</keyword>
<comment type="caution">
    <text evidence="3">The sequence shown here is derived from an EMBL/GenBank/DDBJ whole genome shotgun (WGS) entry which is preliminary data.</text>
</comment>
<comment type="similarity">
    <text evidence="1 2">Belongs to the enoyl-CoA hydratase/isomerase family.</text>
</comment>
<evidence type="ECO:0000313" key="4">
    <source>
        <dbReference type="Proteomes" id="UP001595711"/>
    </source>
</evidence>
<dbReference type="InterPro" id="IPR001753">
    <property type="entry name" value="Enoyl-CoA_hydra/iso"/>
</dbReference>
<protein>
    <submittedName>
        <fullName evidence="3">Crotonase/enoyl-CoA hydratase family protein</fullName>
    </submittedName>
</protein>
<sequence length="283" mass="31083">MTQEPVVQYERDGRVARITLNRPEHLNAISDAMPGELKAAVERANTDDAVHVIALSGAGRAFCAGYDLKAYAEAPRPVKGSQDMPWDPLVDYQWMRYATDCYFSLWRSLKPVVTKVHGYAVAGGSDIALSSDIVIMAEDAKIGYPPARIWGCPTTGMWVYRLGAEKAKRMLLTGDLIDGKTAKDYGLVLDCVPADELDAHTEALIARIASVPKNQLMMQKMMINQAYDNMGLNSTQTLATLFDGITRHSPEGVAFKARCEQVGFKAAVKERDGGDPLAWKNAR</sequence>
<dbReference type="NCBIfam" id="NF006128">
    <property type="entry name" value="PRK08272.1"/>
    <property type="match status" value="1"/>
</dbReference>
<dbReference type="PROSITE" id="PS00166">
    <property type="entry name" value="ENOYL_COA_HYDRATASE"/>
    <property type="match status" value="1"/>
</dbReference>
<dbReference type="InterPro" id="IPR029045">
    <property type="entry name" value="ClpP/crotonase-like_dom_sf"/>
</dbReference>
<reference evidence="4" key="1">
    <citation type="journal article" date="2019" name="Int. J. Syst. Evol. Microbiol.">
        <title>The Global Catalogue of Microorganisms (GCM) 10K type strain sequencing project: providing services to taxonomists for standard genome sequencing and annotation.</title>
        <authorList>
            <consortium name="The Broad Institute Genomics Platform"/>
            <consortium name="The Broad Institute Genome Sequencing Center for Infectious Disease"/>
            <person name="Wu L."/>
            <person name="Ma J."/>
        </authorList>
    </citation>
    <scope>NUCLEOTIDE SEQUENCE [LARGE SCALE GENOMIC DNA]</scope>
    <source>
        <strain evidence="4">KCTC 42182</strain>
    </source>
</reference>
<evidence type="ECO:0000256" key="1">
    <source>
        <dbReference type="ARBA" id="ARBA00005254"/>
    </source>
</evidence>
<evidence type="ECO:0000313" key="3">
    <source>
        <dbReference type="EMBL" id="MFC3674541.1"/>
    </source>
</evidence>
<dbReference type="Gene3D" id="3.90.226.10">
    <property type="entry name" value="2-enoyl-CoA Hydratase, Chain A, domain 1"/>
    <property type="match status" value="1"/>
</dbReference>
<dbReference type="EMBL" id="JBHRYJ010000001">
    <property type="protein sequence ID" value="MFC3674541.1"/>
    <property type="molecule type" value="Genomic_DNA"/>
</dbReference>
<dbReference type="CDD" id="cd06558">
    <property type="entry name" value="crotonase-like"/>
    <property type="match status" value="1"/>
</dbReference>
<name>A0ABV7VCK4_9PROT</name>
<proteinExistence type="inferred from homology"/>
<evidence type="ECO:0000256" key="2">
    <source>
        <dbReference type="RuleBase" id="RU003707"/>
    </source>
</evidence>
<dbReference type="PANTHER" id="PTHR43802:SF1">
    <property type="entry name" value="IP11341P-RELATED"/>
    <property type="match status" value="1"/>
</dbReference>
<dbReference type="RefSeq" id="WP_379721703.1">
    <property type="nucleotide sequence ID" value="NZ_JBHRYJ010000001.1"/>
</dbReference>
<dbReference type="InterPro" id="IPR018376">
    <property type="entry name" value="Enoyl-CoA_hyd/isom_CS"/>
</dbReference>
<organism evidence="3 4">
    <name type="scientific">Ferrovibrio xuzhouensis</name>
    <dbReference type="NCBI Taxonomy" id="1576914"/>
    <lineage>
        <taxon>Bacteria</taxon>
        <taxon>Pseudomonadati</taxon>
        <taxon>Pseudomonadota</taxon>
        <taxon>Alphaproteobacteria</taxon>
        <taxon>Rhodospirillales</taxon>
        <taxon>Rhodospirillaceae</taxon>
        <taxon>Ferrovibrio</taxon>
    </lineage>
</organism>
<dbReference type="PANTHER" id="PTHR43802">
    <property type="entry name" value="ENOYL-COA HYDRATASE"/>
    <property type="match status" value="1"/>
</dbReference>
<gene>
    <name evidence="3" type="ORF">ACFOOQ_03240</name>
</gene>
<dbReference type="Pfam" id="PF00378">
    <property type="entry name" value="ECH_1"/>
    <property type="match status" value="1"/>
</dbReference>
<dbReference type="Proteomes" id="UP001595711">
    <property type="component" value="Unassembled WGS sequence"/>
</dbReference>
<accession>A0ABV7VCK4</accession>